<dbReference type="GO" id="GO:0016491">
    <property type="term" value="F:oxidoreductase activity"/>
    <property type="evidence" value="ECO:0007669"/>
    <property type="project" value="UniProtKB-KW"/>
</dbReference>
<protein>
    <submittedName>
        <fullName evidence="3">Unannotated protein</fullName>
    </submittedName>
</protein>
<dbReference type="PANTHER" id="PTHR24320">
    <property type="entry name" value="RETINOL DEHYDROGENASE"/>
    <property type="match status" value="1"/>
</dbReference>
<dbReference type="InterPro" id="IPR002347">
    <property type="entry name" value="SDR_fam"/>
</dbReference>
<comment type="similarity">
    <text evidence="1">Belongs to the short-chain dehydrogenases/reductases (SDR) family.</text>
</comment>
<gene>
    <name evidence="3" type="ORF">UFOPK4049_00171</name>
</gene>
<dbReference type="SUPFAM" id="SSF51735">
    <property type="entry name" value="NAD(P)-binding Rossmann-fold domains"/>
    <property type="match status" value="1"/>
</dbReference>
<dbReference type="InterPro" id="IPR036291">
    <property type="entry name" value="NAD(P)-bd_dom_sf"/>
</dbReference>
<dbReference type="PANTHER" id="PTHR24320:SF148">
    <property type="entry name" value="NAD(P)-BINDING ROSSMANN-FOLD SUPERFAMILY PROTEIN"/>
    <property type="match status" value="1"/>
</dbReference>
<dbReference type="PRINTS" id="PR00081">
    <property type="entry name" value="GDHRDH"/>
</dbReference>
<dbReference type="Gene3D" id="3.40.50.720">
    <property type="entry name" value="NAD(P)-binding Rossmann-like Domain"/>
    <property type="match status" value="1"/>
</dbReference>
<dbReference type="Pfam" id="PF00106">
    <property type="entry name" value="adh_short"/>
    <property type="match status" value="1"/>
</dbReference>
<name>A0A6J7NWH7_9ZZZZ</name>
<organism evidence="3">
    <name type="scientific">freshwater metagenome</name>
    <dbReference type="NCBI Taxonomy" id="449393"/>
    <lineage>
        <taxon>unclassified sequences</taxon>
        <taxon>metagenomes</taxon>
        <taxon>ecological metagenomes</taxon>
    </lineage>
</organism>
<accession>A0A6J7NWH7</accession>
<proteinExistence type="inferred from homology"/>
<evidence type="ECO:0000256" key="2">
    <source>
        <dbReference type="ARBA" id="ARBA00023002"/>
    </source>
</evidence>
<dbReference type="AlphaFoldDB" id="A0A6J7NWH7"/>
<evidence type="ECO:0000256" key="1">
    <source>
        <dbReference type="ARBA" id="ARBA00006484"/>
    </source>
</evidence>
<dbReference type="NCBIfam" id="NF004846">
    <property type="entry name" value="PRK06197.1"/>
    <property type="match status" value="1"/>
</dbReference>
<evidence type="ECO:0000313" key="3">
    <source>
        <dbReference type="EMBL" id="CAB4996615.1"/>
    </source>
</evidence>
<reference evidence="3" key="1">
    <citation type="submission" date="2020-05" db="EMBL/GenBank/DDBJ databases">
        <authorList>
            <person name="Chiriac C."/>
            <person name="Salcher M."/>
            <person name="Ghai R."/>
            <person name="Kavagutti S V."/>
        </authorList>
    </citation>
    <scope>NUCLEOTIDE SEQUENCE</scope>
</reference>
<keyword evidence="2" id="KW-0560">Oxidoreductase</keyword>
<dbReference type="EMBL" id="CAFBPB010000011">
    <property type="protein sequence ID" value="CAB4996615.1"/>
    <property type="molecule type" value="Genomic_DNA"/>
</dbReference>
<sequence>MSSEDSVKIPRGWSAKNIASQSGKTFLITGGTSGIGKEAARELVRAGGEVIITSRDDRKGKATVAEIGGNISYRLLELTSLKSIGECAAGISSEIDVLILNAGVMATPFKKTDDGFELQLGTNHLGHFAFAGLLHKKVRTRIVSVSSLAHRMGNFGDGSVETIRNYALGVGEYKKWGAYGRSKLANLLFIHELERRARKLGLPFTAHAVHPGYSNTNLQSVASVMRGAKVETIVTELMNRILAQSAAAGALPTLAAATYPHLSGASFIGPDRLFESRGTPRLTRANSFAYDQEVAANLWKVSEELTHVNWG</sequence>